<keyword evidence="2" id="KW-1185">Reference proteome</keyword>
<gene>
    <name evidence="1" type="ORF">BDY19DRAFT_889106</name>
</gene>
<comment type="caution">
    <text evidence="1">The sequence shown here is derived from an EMBL/GenBank/DDBJ whole genome shotgun (WGS) entry which is preliminary data.</text>
</comment>
<reference evidence="1" key="1">
    <citation type="journal article" date="2021" name="Environ. Microbiol.">
        <title>Gene family expansions and transcriptome signatures uncover fungal adaptations to wood decay.</title>
        <authorList>
            <person name="Hage H."/>
            <person name="Miyauchi S."/>
            <person name="Viragh M."/>
            <person name="Drula E."/>
            <person name="Min B."/>
            <person name="Chaduli D."/>
            <person name="Navarro D."/>
            <person name="Favel A."/>
            <person name="Norest M."/>
            <person name="Lesage-Meessen L."/>
            <person name="Balint B."/>
            <person name="Merenyi Z."/>
            <person name="de Eugenio L."/>
            <person name="Morin E."/>
            <person name="Martinez A.T."/>
            <person name="Baldrian P."/>
            <person name="Stursova M."/>
            <person name="Martinez M.J."/>
            <person name="Novotny C."/>
            <person name="Magnuson J.K."/>
            <person name="Spatafora J.W."/>
            <person name="Maurice S."/>
            <person name="Pangilinan J."/>
            <person name="Andreopoulos W."/>
            <person name="LaButti K."/>
            <person name="Hundley H."/>
            <person name="Na H."/>
            <person name="Kuo A."/>
            <person name="Barry K."/>
            <person name="Lipzen A."/>
            <person name="Henrissat B."/>
            <person name="Riley R."/>
            <person name="Ahrendt S."/>
            <person name="Nagy L.G."/>
            <person name="Grigoriev I.V."/>
            <person name="Martin F."/>
            <person name="Rosso M.N."/>
        </authorList>
    </citation>
    <scope>NUCLEOTIDE SEQUENCE</scope>
    <source>
        <strain evidence="1">CBS 384.51</strain>
    </source>
</reference>
<sequence>MLSKDSQRVVLLFFLISASLYLNFSLVDLAKQVKHARRLQLQVEKVRPENSYSYIAEDHPHRLPIERKLIKMVAEESVRYSIMDPEAEMEWLWTGPVGDHSIRLGSEQRGFTIAMFHQLHCLRITRQALMYNNWTALPYGAREHLNHCFTYIRMWTLCAADTTLEPGDFTTRNFTSERTGGTHTCYDWEAVYDRVNEGWGSWEEYRIAHGVPPQTLG</sequence>
<dbReference type="EMBL" id="MU274910">
    <property type="protein sequence ID" value="KAI0089626.1"/>
    <property type="molecule type" value="Genomic_DNA"/>
</dbReference>
<name>A0ACB8U5Y7_9APHY</name>
<dbReference type="Proteomes" id="UP001055072">
    <property type="component" value="Unassembled WGS sequence"/>
</dbReference>
<protein>
    <submittedName>
        <fullName evidence="1">Uncharacterized protein</fullName>
    </submittedName>
</protein>
<evidence type="ECO:0000313" key="1">
    <source>
        <dbReference type="EMBL" id="KAI0089626.1"/>
    </source>
</evidence>
<proteinExistence type="predicted"/>
<accession>A0ACB8U5Y7</accession>
<organism evidence="1 2">
    <name type="scientific">Irpex rosettiformis</name>
    <dbReference type="NCBI Taxonomy" id="378272"/>
    <lineage>
        <taxon>Eukaryota</taxon>
        <taxon>Fungi</taxon>
        <taxon>Dikarya</taxon>
        <taxon>Basidiomycota</taxon>
        <taxon>Agaricomycotina</taxon>
        <taxon>Agaricomycetes</taxon>
        <taxon>Polyporales</taxon>
        <taxon>Irpicaceae</taxon>
        <taxon>Irpex</taxon>
    </lineage>
</organism>
<evidence type="ECO:0000313" key="2">
    <source>
        <dbReference type="Proteomes" id="UP001055072"/>
    </source>
</evidence>